<evidence type="ECO:0000259" key="9">
    <source>
        <dbReference type="Pfam" id="PF04444"/>
    </source>
</evidence>
<evidence type="ECO:0000313" key="10">
    <source>
        <dbReference type="EMBL" id="GGC12047.1"/>
    </source>
</evidence>
<evidence type="ECO:0000256" key="5">
    <source>
        <dbReference type="ARBA" id="ARBA00023002"/>
    </source>
</evidence>
<dbReference type="Proteomes" id="UP000608154">
    <property type="component" value="Unassembled WGS sequence"/>
</dbReference>
<comment type="similarity">
    <text evidence="2">Belongs to the intradiol ring-cleavage dioxygenase family.</text>
</comment>
<dbReference type="InterPro" id="IPR015889">
    <property type="entry name" value="Intradiol_dOase_core"/>
</dbReference>
<dbReference type="RefSeq" id="WP_188772715.1">
    <property type="nucleotide sequence ID" value="NZ_BMHK01000032.1"/>
</dbReference>
<keyword evidence="3" id="KW-0479">Metal-binding</keyword>
<keyword evidence="6" id="KW-0408">Iron</keyword>
<feature type="domain" description="Intradiol ring-cleavage dioxygenases" evidence="8">
    <location>
        <begin position="79"/>
        <end position="248"/>
    </location>
</feature>
<dbReference type="PANTHER" id="PTHR33711">
    <property type="entry name" value="DIOXYGENASE, PUTATIVE (AFU_ORTHOLOGUE AFUA_2G02910)-RELATED"/>
    <property type="match status" value="1"/>
</dbReference>
<dbReference type="PANTHER" id="PTHR33711:SF7">
    <property type="entry name" value="INTRADIOL RING-CLEAVAGE DIOXYGENASES DOMAIN-CONTAINING PROTEIN-RELATED"/>
    <property type="match status" value="1"/>
</dbReference>
<sequence length="254" mass="27822">MTGMDEQARLNAIWQRIVSDMKQVVRDFSITQRELHTAGDYLNRLGQSSMCRSLIDVALAMTSVDATGGSSRGTRQNLEGPYHRAHPHRADGVLCEGGAPAGMPSLLMTGRVRDVETGEPLPGARLDFWQADSNGTYDRAGNHLRGIVTTDADGRYVVHTVLPNDYSEHDNDPIGELFRAMGKHNTRAAHIHLKASIDGRVLLTTQIFMPTSDFLKTDYVEGAVSDDLIVALEVDGDGYRGQFDIVLDRRGASA</sequence>
<dbReference type="EMBL" id="BMHK01000032">
    <property type="protein sequence ID" value="GGC12047.1"/>
    <property type="molecule type" value="Genomic_DNA"/>
</dbReference>
<evidence type="ECO:0000256" key="3">
    <source>
        <dbReference type="ARBA" id="ARBA00022723"/>
    </source>
</evidence>
<comment type="caution">
    <text evidence="10">The sequence shown here is derived from an EMBL/GenBank/DDBJ whole genome shotgun (WGS) entry which is preliminary data.</text>
</comment>
<evidence type="ECO:0000256" key="4">
    <source>
        <dbReference type="ARBA" id="ARBA00022964"/>
    </source>
</evidence>
<evidence type="ECO:0000256" key="1">
    <source>
        <dbReference type="ARBA" id="ARBA00001965"/>
    </source>
</evidence>
<dbReference type="InterPro" id="IPR050770">
    <property type="entry name" value="Intradiol_RC_Dioxygenase"/>
</dbReference>
<evidence type="ECO:0000256" key="6">
    <source>
        <dbReference type="ARBA" id="ARBA00023004"/>
    </source>
</evidence>
<feature type="domain" description="Catechol dioxygenase N-terminal" evidence="9">
    <location>
        <begin position="8"/>
        <end position="48"/>
    </location>
</feature>
<keyword evidence="4" id="KW-0223">Dioxygenase</keyword>
<dbReference type="Gene3D" id="2.60.130.10">
    <property type="entry name" value="Aromatic compound dioxygenase"/>
    <property type="match status" value="1"/>
</dbReference>
<dbReference type="SUPFAM" id="SSF49482">
    <property type="entry name" value="Aromatic compound dioxygenase"/>
    <property type="match status" value="1"/>
</dbReference>
<proteinExistence type="inferred from homology"/>
<organism evidence="10 11">
    <name type="scientific">Novosphingobium endophyticum</name>
    <dbReference type="NCBI Taxonomy" id="1955250"/>
    <lineage>
        <taxon>Bacteria</taxon>
        <taxon>Pseudomonadati</taxon>
        <taxon>Pseudomonadota</taxon>
        <taxon>Alphaproteobacteria</taxon>
        <taxon>Sphingomonadales</taxon>
        <taxon>Sphingomonadaceae</taxon>
        <taxon>Novosphingobium</taxon>
    </lineage>
</organism>
<comment type="cofactor">
    <cofactor evidence="1">
        <name>Fe(3+)</name>
        <dbReference type="ChEBI" id="CHEBI:29034"/>
    </cofactor>
</comment>
<dbReference type="Pfam" id="PF04444">
    <property type="entry name" value="Dioxygenase_N"/>
    <property type="match status" value="1"/>
</dbReference>
<dbReference type="Pfam" id="PF00775">
    <property type="entry name" value="Dioxygenase_C"/>
    <property type="match status" value="1"/>
</dbReference>
<reference evidence="10" key="1">
    <citation type="journal article" date="2014" name="Int. J. Syst. Evol. Microbiol.">
        <title>Complete genome sequence of Corynebacterium casei LMG S-19264T (=DSM 44701T), isolated from a smear-ripened cheese.</title>
        <authorList>
            <consortium name="US DOE Joint Genome Institute (JGI-PGF)"/>
            <person name="Walter F."/>
            <person name="Albersmeier A."/>
            <person name="Kalinowski J."/>
            <person name="Ruckert C."/>
        </authorList>
    </citation>
    <scope>NUCLEOTIDE SEQUENCE</scope>
    <source>
        <strain evidence="10">CGMCC 1.15095</strain>
    </source>
</reference>
<evidence type="ECO:0000259" key="8">
    <source>
        <dbReference type="Pfam" id="PF00775"/>
    </source>
</evidence>
<evidence type="ECO:0000256" key="2">
    <source>
        <dbReference type="ARBA" id="ARBA00007825"/>
    </source>
</evidence>
<accession>A0A916X780</accession>
<dbReference type="GO" id="GO:0018576">
    <property type="term" value="F:catechol 1,2-dioxygenase activity"/>
    <property type="evidence" value="ECO:0007669"/>
    <property type="project" value="InterPro"/>
</dbReference>
<feature type="region of interest" description="Disordered" evidence="7">
    <location>
        <begin position="65"/>
        <end position="85"/>
    </location>
</feature>
<gene>
    <name evidence="10" type="primary">catA</name>
    <name evidence="10" type="ORF">GCM10011494_33540</name>
</gene>
<keyword evidence="11" id="KW-1185">Reference proteome</keyword>
<reference evidence="10" key="2">
    <citation type="submission" date="2020-09" db="EMBL/GenBank/DDBJ databases">
        <authorList>
            <person name="Sun Q."/>
            <person name="Zhou Y."/>
        </authorList>
    </citation>
    <scope>NUCLEOTIDE SEQUENCE</scope>
    <source>
        <strain evidence="10">CGMCC 1.15095</strain>
    </source>
</reference>
<dbReference type="GO" id="GO:0008199">
    <property type="term" value="F:ferric iron binding"/>
    <property type="evidence" value="ECO:0007669"/>
    <property type="project" value="InterPro"/>
</dbReference>
<dbReference type="InterPro" id="IPR007535">
    <property type="entry name" value="Catechol_dOase_N"/>
</dbReference>
<evidence type="ECO:0000313" key="11">
    <source>
        <dbReference type="Proteomes" id="UP000608154"/>
    </source>
</evidence>
<feature type="compositionally biased region" description="Polar residues" evidence="7">
    <location>
        <begin position="65"/>
        <end position="77"/>
    </location>
</feature>
<dbReference type="GO" id="GO:0009712">
    <property type="term" value="P:catechol-containing compound metabolic process"/>
    <property type="evidence" value="ECO:0007669"/>
    <property type="project" value="InterPro"/>
</dbReference>
<evidence type="ECO:0000256" key="7">
    <source>
        <dbReference type="SAM" id="MobiDB-lite"/>
    </source>
</evidence>
<dbReference type="AlphaFoldDB" id="A0A916X780"/>
<protein>
    <submittedName>
        <fullName evidence="10">Catechol 1,2-dioxygenase</fullName>
    </submittedName>
</protein>
<name>A0A916X780_9SPHN</name>
<dbReference type="InterPro" id="IPR000627">
    <property type="entry name" value="Intradiol_dOase_C"/>
</dbReference>
<keyword evidence="5" id="KW-0560">Oxidoreductase</keyword>